<comment type="caution">
    <text evidence="1">The sequence shown here is derived from an EMBL/GenBank/DDBJ whole genome shotgun (WGS) entry which is preliminary data.</text>
</comment>
<sequence length="152" mass="16912">IIDSREYKELVSLMTKVKVTKAIAKELREYRFDNKEVYSIEELIDELKSAVNNADYSEAAVEQSLGMDIITMNSDKLDELKKDEVLMRNLNRLNISDKQINFTERKIKTEKQILEKRLTDSQVKEAASELAAVASGAGVSLGALAVTGAISG</sequence>
<feature type="non-terminal residue" evidence="1">
    <location>
        <position position="152"/>
    </location>
</feature>
<reference evidence="1 2" key="1">
    <citation type="journal article" date="2016" name="Front. Microbiol.">
        <title>Comprehensive Phylogenetic Analysis of Bovine Non-aureus Staphylococci Species Based on Whole-Genome Sequencing.</title>
        <authorList>
            <person name="Naushad S."/>
            <person name="Barkema H.W."/>
            <person name="Luby C."/>
            <person name="Condas L.A."/>
            <person name="Nobrega D.B."/>
            <person name="Carson D.A."/>
            <person name="De Buck J."/>
        </authorList>
    </citation>
    <scope>NUCLEOTIDE SEQUENCE [LARGE SCALE GENOMIC DNA]</scope>
    <source>
        <strain evidence="1 2">SNUC 4337</strain>
    </source>
</reference>
<accession>A0A2T4S4U1</accession>
<name>A0A2T4S4U1_9STAP</name>
<gene>
    <name evidence="1" type="ORF">BUZ61_17885</name>
</gene>
<dbReference type="AlphaFoldDB" id="A0A2T4S4U1"/>
<evidence type="ECO:0000313" key="1">
    <source>
        <dbReference type="EMBL" id="PTK41378.1"/>
    </source>
</evidence>
<organism evidence="1 2">
    <name type="scientific">Staphylococcus nepalensis</name>
    <dbReference type="NCBI Taxonomy" id="214473"/>
    <lineage>
        <taxon>Bacteria</taxon>
        <taxon>Bacillati</taxon>
        <taxon>Bacillota</taxon>
        <taxon>Bacilli</taxon>
        <taxon>Bacillales</taxon>
        <taxon>Staphylococcaceae</taxon>
        <taxon>Staphylococcus</taxon>
    </lineage>
</organism>
<evidence type="ECO:0000313" key="2">
    <source>
        <dbReference type="Proteomes" id="UP000240400"/>
    </source>
</evidence>
<dbReference type="EMBL" id="PZHR01000900">
    <property type="protein sequence ID" value="PTK41378.1"/>
    <property type="molecule type" value="Genomic_DNA"/>
</dbReference>
<dbReference type="Proteomes" id="UP000240400">
    <property type="component" value="Unassembled WGS sequence"/>
</dbReference>
<feature type="non-terminal residue" evidence="1">
    <location>
        <position position="1"/>
    </location>
</feature>
<protein>
    <submittedName>
        <fullName evidence="1">Zinc ribbon domain-containing protein</fullName>
    </submittedName>
</protein>
<proteinExistence type="predicted"/>